<reference evidence="3" key="1">
    <citation type="journal article" date="2021" name="Elife">
        <title>Highly contiguous assemblies of 101 drosophilid genomes.</title>
        <authorList>
            <person name="Kim B.Y."/>
            <person name="Wang J.R."/>
            <person name="Miller D.E."/>
            <person name="Barmina O."/>
            <person name="Delaney E."/>
            <person name="Thompson A."/>
            <person name="Comeault A.A."/>
            <person name="Peede D."/>
            <person name="D'Agostino E.R."/>
            <person name="Pelaez J."/>
            <person name="Aguilar J.M."/>
            <person name="Haji D."/>
            <person name="Matsunaga T."/>
            <person name="Armstrong E.E."/>
            <person name="Zych M."/>
            <person name="Ogawa Y."/>
            <person name="Stamenkovic-Radak M."/>
            <person name="Jelic M."/>
            <person name="Veselinovic M.S."/>
            <person name="Tanaskovic M."/>
            <person name="Eric P."/>
            <person name="Gao J.J."/>
            <person name="Katoh T.K."/>
            <person name="Toda M.J."/>
            <person name="Watabe H."/>
            <person name="Watada M."/>
            <person name="Davis J.S."/>
            <person name="Moyle L.C."/>
            <person name="Manoli G."/>
            <person name="Bertolini E."/>
            <person name="Kostal V."/>
            <person name="Hawley R.S."/>
            <person name="Takahashi A."/>
            <person name="Jones C.D."/>
            <person name="Price D.K."/>
            <person name="Whiteman N."/>
            <person name="Kopp A."/>
            <person name="Matute D.R."/>
            <person name="Petrov D.A."/>
        </authorList>
    </citation>
    <scope>NUCLEOTIDE SEQUENCE [LARGE SCALE GENOMIC DNA]</scope>
</reference>
<accession>A0A6P4FCM3</accession>
<proteinExistence type="predicted"/>
<evidence type="ECO:0000313" key="4">
    <source>
        <dbReference type="RefSeq" id="XP_016986894.1"/>
    </source>
</evidence>
<dbReference type="OMA" id="PCEPCID"/>
<protein>
    <submittedName>
        <fullName evidence="4">Uncharacterized protein LOC108049976</fullName>
    </submittedName>
</protein>
<dbReference type="RefSeq" id="XP_016986894.1">
    <property type="nucleotide sequence ID" value="XM_017131405.1"/>
</dbReference>
<feature type="compositionally biased region" description="Polar residues" evidence="1">
    <location>
        <begin position="1"/>
        <end position="15"/>
    </location>
</feature>
<name>A0A6P4FCM3_DRORH</name>
<evidence type="ECO:0000313" key="3">
    <source>
        <dbReference type="Proteomes" id="UP001652680"/>
    </source>
</evidence>
<sequence>MSSQELSFWNGQPVTSPVYPQMGDATNPNATGYVGHGGQWSRAALFSSSPGMHPVAPQGMGDFRPMTANPYGQPQERGPGFGHGQGSYEPCIENGEAFCAYNNMEMGVQGGGAKGDFW</sequence>
<dbReference type="Proteomes" id="UP001652680">
    <property type="component" value="Unassembled WGS sequence"/>
</dbReference>
<reference evidence="2" key="3">
    <citation type="submission" date="2025-05" db="UniProtKB">
        <authorList>
            <consortium name="EnsemblMetazoa"/>
        </authorList>
    </citation>
    <scope>IDENTIFICATION</scope>
</reference>
<dbReference type="EnsemblMetazoa" id="XM_017131405.1">
    <property type="protein sequence ID" value="XP_016986894.1"/>
    <property type="gene ID" value="LOC108049976"/>
</dbReference>
<gene>
    <name evidence="4" type="primary">LOC108049976</name>
    <name evidence="2" type="synonym">108049976</name>
</gene>
<dbReference type="GeneID" id="108049976"/>
<keyword evidence="3" id="KW-1185">Reference proteome</keyword>
<evidence type="ECO:0000313" key="2">
    <source>
        <dbReference type="EnsemblMetazoa" id="XP_016986894.1"/>
    </source>
</evidence>
<feature type="region of interest" description="Disordered" evidence="1">
    <location>
        <begin position="1"/>
        <end position="87"/>
    </location>
</feature>
<reference evidence="4" key="2">
    <citation type="submission" date="2025-04" db="UniProtKB">
        <authorList>
            <consortium name="RefSeq"/>
        </authorList>
    </citation>
    <scope>IDENTIFICATION</scope>
</reference>
<evidence type="ECO:0000256" key="1">
    <source>
        <dbReference type="SAM" id="MobiDB-lite"/>
    </source>
</evidence>
<dbReference type="OrthoDB" id="7839470at2759"/>
<organism evidence="4">
    <name type="scientific">Drosophila rhopaloa</name>
    <name type="common">Fruit fly</name>
    <dbReference type="NCBI Taxonomy" id="1041015"/>
    <lineage>
        <taxon>Eukaryota</taxon>
        <taxon>Metazoa</taxon>
        <taxon>Ecdysozoa</taxon>
        <taxon>Arthropoda</taxon>
        <taxon>Hexapoda</taxon>
        <taxon>Insecta</taxon>
        <taxon>Pterygota</taxon>
        <taxon>Neoptera</taxon>
        <taxon>Endopterygota</taxon>
        <taxon>Diptera</taxon>
        <taxon>Brachycera</taxon>
        <taxon>Muscomorpha</taxon>
        <taxon>Ephydroidea</taxon>
        <taxon>Drosophilidae</taxon>
        <taxon>Drosophila</taxon>
        <taxon>Sophophora</taxon>
    </lineage>
</organism>
<dbReference type="AlphaFoldDB" id="A0A6P4FCM3"/>